<sequence>MDNQSSSSSTSSIVIGLAWLSLFGLLTYAFSDYLTQRENPNQQPSSQYRGNTVEVQLLANHQHHFLTVGSINNRHVKLLLDTGATDVVIPQALAAELHLTVGRPSQAHTANGVITVYNTIIPRLEIGGIVLHDVRASLNPAMHKEDAILLGMSALKQVKVELSNDTLTLSQSR</sequence>
<dbReference type="AlphaFoldDB" id="A0A3N2E132"/>
<dbReference type="SUPFAM" id="SSF50630">
    <property type="entry name" value="Acid proteases"/>
    <property type="match status" value="1"/>
</dbReference>
<dbReference type="InterPro" id="IPR034122">
    <property type="entry name" value="Retropepsin-like_bacterial"/>
</dbReference>
<proteinExistence type="predicted"/>
<dbReference type="CDD" id="cd05483">
    <property type="entry name" value="retropepsin_like_bacteria"/>
    <property type="match status" value="1"/>
</dbReference>
<evidence type="ECO:0000313" key="1">
    <source>
        <dbReference type="EMBL" id="ROS05349.1"/>
    </source>
</evidence>
<accession>A0A3N2E132</accession>
<dbReference type="Pfam" id="PF13975">
    <property type="entry name" value="gag-asp_proteas"/>
    <property type="match status" value="1"/>
</dbReference>
<dbReference type="PROSITE" id="PS00141">
    <property type="entry name" value="ASP_PROTEASE"/>
    <property type="match status" value="1"/>
</dbReference>
<dbReference type="NCBIfam" id="TIGR02281">
    <property type="entry name" value="clan_AA_DTGA"/>
    <property type="match status" value="1"/>
</dbReference>
<comment type="caution">
    <text evidence="1">The sequence shown here is derived from an EMBL/GenBank/DDBJ whole genome shotgun (WGS) entry which is preliminary data.</text>
</comment>
<dbReference type="Gene3D" id="2.40.70.10">
    <property type="entry name" value="Acid Proteases"/>
    <property type="match status" value="1"/>
</dbReference>
<name>A0A3N2E132_9GAMM</name>
<dbReference type="InterPro" id="IPR011969">
    <property type="entry name" value="Clan_AA_Asp_peptidase_C"/>
</dbReference>
<dbReference type="GO" id="GO:0004190">
    <property type="term" value="F:aspartic-type endopeptidase activity"/>
    <property type="evidence" value="ECO:0007669"/>
    <property type="project" value="InterPro"/>
</dbReference>
<evidence type="ECO:0000313" key="2">
    <source>
        <dbReference type="Proteomes" id="UP000275394"/>
    </source>
</evidence>
<gene>
    <name evidence="1" type="ORF">EDC56_0879</name>
</gene>
<reference evidence="1 2" key="1">
    <citation type="submission" date="2018-11" db="EMBL/GenBank/DDBJ databases">
        <title>Genomic Encyclopedia of Type Strains, Phase IV (KMG-IV): sequencing the most valuable type-strain genomes for metagenomic binning, comparative biology and taxonomic classification.</title>
        <authorList>
            <person name="Goeker M."/>
        </authorList>
    </citation>
    <scope>NUCLEOTIDE SEQUENCE [LARGE SCALE GENOMIC DNA]</scope>
    <source>
        <strain evidence="1 2">DSM 100316</strain>
    </source>
</reference>
<keyword evidence="1" id="KW-0645">Protease</keyword>
<keyword evidence="1" id="KW-0378">Hydrolase</keyword>
<dbReference type="InterPro" id="IPR001969">
    <property type="entry name" value="Aspartic_peptidase_AS"/>
</dbReference>
<organism evidence="1 2">
    <name type="scientific">Sinobacterium caligoides</name>
    <dbReference type="NCBI Taxonomy" id="933926"/>
    <lineage>
        <taxon>Bacteria</taxon>
        <taxon>Pseudomonadati</taxon>
        <taxon>Pseudomonadota</taxon>
        <taxon>Gammaproteobacteria</taxon>
        <taxon>Cellvibrionales</taxon>
        <taxon>Spongiibacteraceae</taxon>
        <taxon>Sinobacterium</taxon>
    </lineage>
</organism>
<dbReference type="GO" id="GO:0006508">
    <property type="term" value="P:proteolysis"/>
    <property type="evidence" value="ECO:0007669"/>
    <property type="project" value="UniProtKB-KW"/>
</dbReference>
<keyword evidence="2" id="KW-1185">Reference proteome</keyword>
<dbReference type="InterPro" id="IPR021109">
    <property type="entry name" value="Peptidase_aspartic_dom_sf"/>
</dbReference>
<protein>
    <submittedName>
        <fullName evidence="1">Aspartyl protease family protein</fullName>
    </submittedName>
</protein>
<dbReference type="RefSeq" id="WP_211333552.1">
    <property type="nucleotide sequence ID" value="NZ_RKHR01000003.1"/>
</dbReference>
<dbReference type="EMBL" id="RKHR01000003">
    <property type="protein sequence ID" value="ROS05349.1"/>
    <property type="molecule type" value="Genomic_DNA"/>
</dbReference>
<dbReference type="Proteomes" id="UP000275394">
    <property type="component" value="Unassembled WGS sequence"/>
</dbReference>